<evidence type="ECO:0000256" key="6">
    <source>
        <dbReference type="SAM" id="Phobius"/>
    </source>
</evidence>
<dbReference type="PANTHER" id="PTHR10057:SF0">
    <property type="entry name" value="TRANSLOCATOR PROTEIN"/>
    <property type="match status" value="1"/>
</dbReference>
<gene>
    <name evidence="7" type="ORF">GCM10008906_18060</name>
</gene>
<dbReference type="Proteomes" id="UP001501510">
    <property type="component" value="Unassembled WGS sequence"/>
</dbReference>
<dbReference type="InterPro" id="IPR004307">
    <property type="entry name" value="TspO_MBR"/>
</dbReference>
<protein>
    <recommendedName>
        <fullName evidence="9">TspO/MBR family protein</fullName>
    </recommendedName>
</protein>
<organism evidence="7 8">
    <name type="scientific">Clostridium oceanicum</name>
    <dbReference type="NCBI Taxonomy" id="1543"/>
    <lineage>
        <taxon>Bacteria</taxon>
        <taxon>Bacillati</taxon>
        <taxon>Bacillota</taxon>
        <taxon>Clostridia</taxon>
        <taxon>Eubacteriales</taxon>
        <taxon>Clostridiaceae</taxon>
        <taxon>Clostridium</taxon>
    </lineage>
</organism>
<feature type="transmembrane region" description="Helical" evidence="6">
    <location>
        <begin position="73"/>
        <end position="92"/>
    </location>
</feature>
<evidence type="ECO:0000256" key="1">
    <source>
        <dbReference type="ARBA" id="ARBA00004141"/>
    </source>
</evidence>
<comment type="caution">
    <text evidence="7">The sequence shown here is derived from an EMBL/GenBank/DDBJ whole genome shotgun (WGS) entry which is preliminary data.</text>
</comment>
<dbReference type="Gene3D" id="1.20.1260.100">
    <property type="entry name" value="TspO/MBR protein"/>
    <property type="match status" value="1"/>
</dbReference>
<comment type="similarity">
    <text evidence="2">Belongs to the TspO/BZRP family.</text>
</comment>
<evidence type="ECO:0000313" key="7">
    <source>
        <dbReference type="EMBL" id="GAA0739365.1"/>
    </source>
</evidence>
<name>A0ABN1JGN9_9CLOT</name>
<keyword evidence="3 6" id="KW-0812">Transmembrane</keyword>
<feature type="transmembrane region" description="Helical" evidence="6">
    <location>
        <begin position="20"/>
        <end position="42"/>
    </location>
</feature>
<dbReference type="Pfam" id="PF03073">
    <property type="entry name" value="TspO_MBR"/>
    <property type="match status" value="1"/>
</dbReference>
<reference evidence="7 8" key="1">
    <citation type="journal article" date="2019" name="Int. J. Syst. Evol. Microbiol.">
        <title>The Global Catalogue of Microorganisms (GCM) 10K type strain sequencing project: providing services to taxonomists for standard genome sequencing and annotation.</title>
        <authorList>
            <consortium name="The Broad Institute Genomics Platform"/>
            <consortium name="The Broad Institute Genome Sequencing Center for Infectious Disease"/>
            <person name="Wu L."/>
            <person name="Ma J."/>
        </authorList>
    </citation>
    <scope>NUCLEOTIDE SEQUENCE [LARGE SCALE GENOMIC DNA]</scope>
    <source>
        <strain evidence="7 8">JCM 1407</strain>
    </source>
</reference>
<keyword evidence="4 6" id="KW-1133">Transmembrane helix</keyword>
<evidence type="ECO:0000313" key="8">
    <source>
        <dbReference type="Proteomes" id="UP001501510"/>
    </source>
</evidence>
<evidence type="ECO:0000256" key="3">
    <source>
        <dbReference type="ARBA" id="ARBA00022692"/>
    </source>
</evidence>
<dbReference type="InterPro" id="IPR038330">
    <property type="entry name" value="TspO/MBR-related_sf"/>
</dbReference>
<comment type="subcellular location">
    <subcellularLocation>
        <location evidence="1">Membrane</location>
        <topology evidence="1">Multi-pass membrane protein</topology>
    </subcellularLocation>
</comment>
<keyword evidence="8" id="KW-1185">Reference proteome</keyword>
<sequence>MGIAFYRIIKLREENIDIKLPVTLYIIQLILNFLWSIIFFRFNSIKCAFIEIIILFIFIILTILEFRKYDRKAALLMIPYAIWVAFAIYLNYSILMLNM</sequence>
<evidence type="ECO:0000256" key="4">
    <source>
        <dbReference type="ARBA" id="ARBA00022989"/>
    </source>
</evidence>
<keyword evidence="5 6" id="KW-0472">Membrane</keyword>
<feature type="transmembrane region" description="Helical" evidence="6">
    <location>
        <begin position="48"/>
        <end position="66"/>
    </location>
</feature>
<dbReference type="EMBL" id="BAAACG010000008">
    <property type="protein sequence ID" value="GAA0739365.1"/>
    <property type="molecule type" value="Genomic_DNA"/>
</dbReference>
<dbReference type="CDD" id="cd15904">
    <property type="entry name" value="TSPO_MBR"/>
    <property type="match status" value="1"/>
</dbReference>
<evidence type="ECO:0000256" key="5">
    <source>
        <dbReference type="ARBA" id="ARBA00023136"/>
    </source>
</evidence>
<accession>A0ABN1JGN9</accession>
<proteinExistence type="inferred from homology"/>
<dbReference type="PANTHER" id="PTHR10057">
    <property type="entry name" value="PERIPHERAL-TYPE BENZODIAZEPINE RECEPTOR"/>
    <property type="match status" value="1"/>
</dbReference>
<evidence type="ECO:0000256" key="2">
    <source>
        <dbReference type="ARBA" id="ARBA00007524"/>
    </source>
</evidence>
<evidence type="ECO:0008006" key="9">
    <source>
        <dbReference type="Google" id="ProtNLM"/>
    </source>
</evidence>